<keyword evidence="4" id="KW-1185">Reference proteome</keyword>
<dbReference type="Gene3D" id="3.40.50.10610">
    <property type="entry name" value="ABC-type transport auxiliary lipoprotein component"/>
    <property type="match status" value="1"/>
</dbReference>
<evidence type="ECO:0000313" key="3">
    <source>
        <dbReference type="EMBL" id="SMF81107.1"/>
    </source>
</evidence>
<proteinExistence type="predicted"/>
<feature type="chain" id="PRO_5012688252" description="ABC-type transport auxiliary lipoprotein component domain-containing protein" evidence="1">
    <location>
        <begin position="29"/>
        <end position="195"/>
    </location>
</feature>
<protein>
    <recommendedName>
        <fullName evidence="2">ABC-type transport auxiliary lipoprotein component domain-containing protein</fullName>
    </recommendedName>
</protein>
<reference evidence="4" key="1">
    <citation type="submission" date="2017-04" db="EMBL/GenBank/DDBJ databases">
        <authorList>
            <person name="Varghese N."/>
            <person name="Submissions S."/>
        </authorList>
    </citation>
    <scope>NUCLEOTIDE SEQUENCE [LARGE SCALE GENOMIC DNA]</scope>
    <source>
        <strain evidence="4">Ballard 720</strain>
    </source>
</reference>
<name>A0A1X7H7Z1_TRICW</name>
<dbReference type="Proteomes" id="UP000192911">
    <property type="component" value="Unassembled WGS sequence"/>
</dbReference>
<dbReference type="RefSeq" id="WP_085230666.1">
    <property type="nucleotide sequence ID" value="NZ_BSQD01000020.1"/>
</dbReference>
<gene>
    <name evidence="3" type="ORF">SAMN06295900_12336</name>
</gene>
<accession>A0A1X7H7Z1</accession>
<dbReference type="InterPro" id="IPR005586">
    <property type="entry name" value="ABC_trans_aux"/>
</dbReference>
<evidence type="ECO:0000256" key="1">
    <source>
        <dbReference type="SAM" id="SignalP"/>
    </source>
</evidence>
<dbReference type="PROSITE" id="PS51257">
    <property type="entry name" value="PROKAR_LIPOPROTEIN"/>
    <property type="match status" value="1"/>
</dbReference>
<dbReference type="OrthoDB" id="1494661at2"/>
<keyword evidence="1" id="KW-0732">Signal</keyword>
<evidence type="ECO:0000259" key="2">
    <source>
        <dbReference type="Pfam" id="PF03886"/>
    </source>
</evidence>
<sequence length="195" mass="20881">MSRSSLFCLAILVLTLLAGCATSPPAQFYTLAPVHLVELQPDIKPVAIAIGPVTVPELVDRPQIVSRIDENRVSIDEFARWADPLKSQIPRVLAADLMQLLPGSIVSIYPQHVDDNGFRVSVDVQSFDSPTSGTVVLAAIWSVRAPGRGEPVEGRTVVRENVTGPGYGALVSAHSQALASVSRDIALAMLSTVRY</sequence>
<dbReference type="Pfam" id="PF03886">
    <property type="entry name" value="ABC_trans_aux"/>
    <property type="match status" value="1"/>
</dbReference>
<dbReference type="GeneID" id="95553075"/>
<feature type="domain" description="ABC-type transport auxiliary lipoprotein component" evidence="2">
    <location>
        <begin position="29"/>
        <end position="186"/>
    </location>
</feature>
<dbReference type="AlphaFoldDB" id="A0A1X7H7Z1"/>
<dbReference type="STRING" id="28094.SAMN06295900_12336"/>
<dbReference type="EMBL" id="FXAH01000023">
    <property type="protein sequence ID" value="SMF81107.1"/>
    <property type="molecule type" value="Genomic_DNA"/>
</dbReference>
<dbReference type="SUPFAM" id="SSF159594">
    <property type="entry name" value="XCC0632-like"/>
    <property type="match status" value="1"/>
</dbReference>
<evidence type="ECO:0000313" key="4">
    <source>
        <dbReference type="Proteomes" id="UP000192911"/>
    </source>
</evidence>
<feature type="signal peptide" evidence="1">
    <location>
        <begin position="1"/>
        <end position="28"/>
    </location>
</feature>
<organism evidence="3 4">
    <name type="scientific">Trinickia caryophylli</name>
    <name type="common">Paraburkholderia caryophylli</name>
    <dbReference type="NCBI Taxonomy" id="28094"/>
    <lineage>
        <taxon>Bacteria</taxon>
        <taxon>Pseudomonadati</taxon>
        <taxon>Pseudomonadota</taxon>
        <taxon>Betaproteobacteria</taxon>
        <taxon>Burkholderiales</taxon>
        <taxon>Burkholderiaceae</taxon>
        <taxon>Trinickia</taxon>
    </lineage>
</organism>